<dbReference type="GO" id="GO:0005634">
    <property type="term" value="C:nucleus"/>
    <property type="evidence" value="ECO:0007669"/>
    <property type="project" value="UniProtKB-SubCell"/>
</dbReference>
<evidence type="ECO:0000313" key="6">
    <source>
        <dbReference type="EMBL" id="CAG9284349.1"/>
    </source>
</evidence>
<keyword evidence="2" id="KW-0238">DNA-binding</keyword>
<reference evidence="6" key="1">
    <citation type="submission" date="2022-02" db="EMBL/GenBank/DDBJ databases">
        <authorList>
            <person name="Giguere J D."/>
        </authorList>
    </citation>
    <scope>NUCLEOTIDE SEQUENCE</scope>
    <source>
        <strain evidence="6">CCAP 1055/1</strain>
    </source>
</reference>
<dbReference type="AlphaFoldDB" id="A0A8J9SN12"/>
<gene>
    <name evidence="6" type="ORF">PTTT1_LOCUS25668</name>
</gene>
<dbReference type="Gene3D" id="1.10.10.10">
    <property type="entry name" value="Winged helix-like DNA-binding domain superfamily/Winged helix DNA-binding domain"/>
    <property type="match status" value="1"/>
</dbReference>
<feature type="domain" description="HSF-type DNA-binding" evidence="5">
    <location>
        <begin position="80"/>
        <end position="148"/>
    </location>
</feature>
<name>A0A8J9SN12_PHATR</name>
<dbReference type="EMBL" id="OU594943">
    <property type="protein sequence ID" value="CAG9284349.1"/>
    <property type="molecule type" value="Genomic_DNA"/>
</dbReference>
<keyword evidence="3" id="KW-0539">Nucleus</keyword>
<protein>
    <recommendedName>
        <fullName evidence="5">HSF-type DNA-binding domain-containing protein</fullName>
    </recommendedName>
</protein>
<dbReference type="FunFam" id="1.10.10.10:FF:000479">
    <property type="entry name" value="Predicted protein"/>
    <property type="match status" value="1"/>
</dbReference>
<sequence length="159" mass="17964">MSDSEKETEPSSDVASASSLPPLLLDEGGDYAVGEPVGSSLYMYRDFSTVNEDDEDAPDIPPPTPSTRGNMETSIRVQKFPVKLYAILAQREFNDIIAWMPHGRAWKVLKPSMFESMVMPLFFEYSNYHSFNRLVNAWSFRRVSSGSDRGAYYHEVHGI</sequence>
<accession>A0A8J9SN12</accession>
<evidence type="ECO:0000256" key="4">
    <source>
        <dbReference type="SAM" id="MobiDB-lite"/>
    </source>
</evidence>
<feature type="compositionally biased region" description="Low complexity" evidence="4">
    <location>
        <begin position="11"/>
        <end position="26"/>
    </location>
</feature>
<evidence type="ECO:0000256" key="3">
    <source>
        <dbReference type="ARBA" id="ARBA00023242"/>
    </source>
</evidence>
<dbReference type="GO" id="GO:0003700">
    <property type="term" value="F:DNA-binding transcription factor activity"/>
    <property type="evidence" value="ECO:0007669"/>
    <property type="project" value="InterPro"/>
</dbReference>
<dbReference type="InterPro" id="IPR036388">
    <property type="entry name" value="WH-like_DNA-bd_sf"/>
</dbReference>
<evidence type="ECO:0000256" key="1">
    <source>
        <dbReference type="ARBA" id="ARBA00004123"/>
    </source>
</evidence>
<dbReference type="PANTHER" id="PTHR10015">
    <property type="entry name" value="HEAT SHOCK TRANSCRIPTION FACTOR"/>
    <property type="match status" value="1"/>
</dbReference>
<proteinExistence type="predicted"/>
<dbReference type="SUPFAM" id="SSF46785">
    <property type="entry name" value="Winged helix' DNA-binding domain"/>
    <property type="match status" value="1"/>
</dbReference>
<comment type="subcellular location">
    <subcellularLocation>
        <location evidence="1">Nucleus</location>
    </subcellularLocation>
</comment>
<evidence type="ECO:0000259" key="5">
    <source>
        <dbReference type="Pfam" id="PF00447"/>
    </source>
</evidence>
<dbReference type="Proteomes" id="UP000836788">
    <property type="component" value="Chromosome 2"/>
</dbReference>
<dbReference type="Pfam" id="PF00447">
    <property type="entry name" value="HSF_DNA-bind"/>
    <property type="match status" value="1"/>
</dbReference>
<evidence type="ECO:0000256" key="2">
    <source>
        <dbReference type="ARBA" id="ARBA00023125"/>
    </source>
</evidence>
<dbReference type="PRINTS" id="PR00056">
    <property type="entry name" value="HSFDOMAIN"/>
</dbReference>
<dbReference type="InterPro" id="IPR000232">
    <property type="entry name" value="HSF_DNA-bd"/>
</dbReference>
<dbReference type="InterPro" id="IPR036390">
    <property type="entry name" value="WH_DNA-bd_sf"/>
</dbReference>
<organism evidence="6">
    <name type="scientific">Phaeodactylum tricornutum</name>
    <name type="common">Diatom</name>
    <dbReference type="NCBI Taxonomy" id="2850"/>
    <lineage>
        <taxon>Eukaryota</taxon>
        <taxon>Sar</taxon>
        <taxon>Stramenopiles</taxon>
        <taxon>Ochrophyta</taxon>
        <taxon>Bacillariophyta</taxon>
        <taxon>Bacillariophyceae</taxon>
        <taxon>Bacillariophycidae</taxon>
        <taxon>Naviculales</taxon>
        <taxon>Phaeodactylaceae</taxon>
        <taxon>Phaeodactylum</taxon>
    </lineage>
</organism>
<feature type="region of interest" description="Disordered" evidence="4">
    <location>
        <begin position="50"/>
        <end position="73"/>
    </location>
</feature>
<feature type="region of interest" description="Disordered" evidence="4">
    <location>
        <begin position="1"/>
        <end position="31"/>
    </location>
</feature>
<dbReference type="GO" id="GO:0043565">
    <property type="term" value="F:sequence-specific DNA binding"/>
    <property type="evidence" value="ECO:0007669"/>
    <property type="project" value="InterPro"/>
</dbReference>
<dbReference type="PANTHER" id="PTHR10015:SF206">
    <property type="entry name" value="HSF-TYPE DNA-BINDING DOMAIN-CONTAINING PROTEIN"/>
    <property type="match status" value="1"/>
</dbReference>